<sequence>IDYINAHGTSTKLNDISETKGIKSVFGDHASSIPISSTKSMTGHLLGGAGATEAIFSILTIRNSLIPPTINYQFPDPECDLDYVPNKARNQKIRTALSNSFGFGGTNSSLVFKESAS</sequence>
<feature type="non-terminal residue" evidence="3">
    <location>
        <position position="1"/>
    </location>
</feature>
<gene>
    <name evidence="3" type="ORF">S01H1_83673</name>
</gene>
<evidence type="ECO:0000256" key="1">
    <source>
        <dbReference type="ARBA" id="ARBA00022679"/>
    </source>
</evidence>
<dbReference type="EMBL" id="BARS01056933">
    <property type="protein sequence ID" value="GAG47113.1"/>
    <property type="molecule type" value="Genomic_DNA"/>
</dbReference>
<accession>X0YEL6</accession>
<reference evidence="3" key="1">
    <citation type="journal article" date="2014" name="Front. Microbiol.">
        <title>High frequency of phylogenetically diverse reductive dehalogenase-homologous genes in deep subseafloor sedimentary metagenomes.</title>
        <authorList>
            <person name="Kawai M."/>
            <person name="Futagami T."/>
            <person name="Toyoda A."/>
            <person name="Takaki Y."/>
            <person name="Nishi S."/>
            <person name="Hori S."/>
            <person name="Arai W."/>
            <person name="Tsubouchi T."/>
            <person name="Morono Y."/>
            <person name="Uchiyama I."/>
            <person name="Ito T."/>
            <person name="Fujiyama A."/>
            <person name="Inagaki F."/>
            <person name="Takami H."/>
        </authorList>
    </citation>
    <scope>NUCLEOTIDE SEQUENCE</scope>
    <source>
        <strain evidence="3">Expedition CK06-06</strain>
    </source>
</reference>
<dbReference type="InterPro" id="IPR000794">
    <property type="entry name" value="Beta-ketoacyl_synthase"/>
</dbReference>
<dbReference type="InterPro" id="IPR016039">
    <property type="entry name" value="Thiolase-like"/>
</dbReference>
<dbReference type="AlphaFoldDB" id="X0YEL6"/>
<evidence type="ECO:0000259" key="2">
    <source>
        <dbReference type="PROSITE" id="PS52004"/>
    </source>
</evidence>
<dbReference type="PROSITE" id="PS52004">
    <property type="entry name" value="KS3_2"/>
    <property type="match status" value="1"/>
</dbReference>
<proteinExistence type="predicted"/>
<dbReference type="Pfam" id="PF02801">
    <property type="entry name" value="Ketoacyl-synt_C"/>
    <property type="match status" value="1"/>
</dbReference>
<dbReference type="GO" id="GO:0004315">
    <property type="term" value="F:3-oxoacyl-[acyl-carrier-protein] synthase activity"/>
    <property type="evidence" value="ECO:0007669"/>
    <property type="project" value="TreeGrafter"/>
</dbReference>
<dbReference type="Gene3D" id="3.40.47.10">
    <property type="match status" value="1"/>
</dbReference>
<comment type="caution">
    <text evidence="3">The sequence shown here is derived from an EMBL/GenBank/DDBJ whole genome shotgun (WGS) entry which is preliminary data.</text>
</comment>
<dbReference type="SUPFAM" id="SSF53901">
    <property type="entry name" value="Thiolase-like"/>
    <property type="match status" value="1"/>
</dbReference>
<organism evidence="3">
    <name type="scientific">marine sediment metagenome</name>
    <dbReference type="NCBI Taxonomy" id="412755"/>
    <lineage>
        <taxon>unclassified sequences</taxon>
        <taxon>metagenomes</taxon>
        <taxon>ecological metagenomes</taxon>
    </lineage>
</organism>
<dbReference type="GO" id="GO:0005829">
    <property type="term" value="C:cytosol"/>
    <property type="evidence" value="ECO:0007669"/>
    <property type="project" value="TreeGrafter"/>
</dbReference>
<dbReference type="InterPro" id="IPR020841">
    <property type="entry name" value="PKS_Beta-ketoAc_synthase_dom"/>
</dbReference>
<dbReference type="PANTHER" id="PTHR11712:SF336">
    <property type="entry name" value="3-OXOACYL-[ACYL-CARRIER-PROTEIN] SYNTHASE, MITOCHONDRIAL"/>
    <property type="match status" value="1"/>
</dbReference>
<dbReference type="PANTHER" id="PTHR11712">
    <property type="entry name" value="POLYKETIDE SYNTHASE-RELATED"/>
    <property type="match status" value="1"/>
</dbReference>
<feature type="domain" description="Ketosynthase family 3 (KS3)" evidence="2">
    <location>
        <begin position="1"/>
        <end position="114"/>
    </location>
</feature>
<dbReference type="GO" id="GO:0006633">
    <property type="term" value="P:fatty acid biosynthetic process"/>
    <property type="evidence" value="ECO:0007669"/>
    <property type="project" value="TreeGrafter"/>
</dbReference>
<keyword evidence="1" id="KW-0808">Transferase</keyword>
<protein>
    <recommendedName>
        <fullName evidence="2">Ketosynthase family 3 (KS3) domain-containing protein</fullName>
    </recommendedName>
</protein>
<evidence type="ECO:0000313" key="3">
    <source>
        <dbReference type="EMBL" id="GAG47113.1"/>
    </source>
</evidence>
<name>X0YEL6_9ZZZZ</name>
<dbReference type="InterPro" id="IPR014031">
    <property type="entry name" value="Ketoacyl_synth_C"/>
</dbReference>